<protein>
    <submittedName>
        <fullName evidence="1">Uncharacterized protein</fullName>
    </submittedName>
</protein>
<organism evidence="1 2">
    <name type="scientific">Dallia pectoralis</name>
    <name type="common">Alaska blackfish</name>
    <dbReference type="NCBI Taxonomy" id="75939"/>
    <lineage>
        <taxon>Eukaryota</taxon>
        <taxon>Metazoa</taxon>
        <taxon>Chordata</taxon>
        <taxon>Craniata</taxon>
        <taxon>Vertebrata</taxon>
        <taxon>Euteleostomi</taxon>
        <taxon>Actinopterygii</taxon>
        <taxon>Neopterygii</taxon>
        <taxon>Teleostei</taxon>
        <taxon>Protacanthopterygii</taxon>
        <taxon>Esociformes</taxon>
        <taxon>Umbridae</taxon>
        <taxon>Dallia</taxon>
    </lineage>
</organism>
<name>A0ACC2F130_DALPE</name>
<gene>
    <name evidence="1" type="ORF">DPEC_G00359860</name>
</gene>
<comment type="caution">
    <text evidence="1">The sequence shown here is derived from an EMBL/GenBank/DDBJ whole genome shotgun (WGS) entry which is preliminary data.</text>
</comment>
<dbReference type="Proteomes" id="UP001157502">
    <property type="component" value="Chromosome 37"/>
</dbReference>
<accession>A0ACC2F130</accession>
<sequence length="98" mass="11437">MLRKWLNPPKAKQAKNRRDDSLFDGISDTIFGRLKKRIKQRKLKQEEKSREYHLQLLNTPAPKIKESRTTSKRPSPDSKKQTKPSKCKDYSIFAAAPL</sequence>
<reference evidence="1" key="1">
    <citation type="submission" date="2021-05" db="EMBL/GenBank/DDBJ databases">
        <authorList>
            <person name="Pan Q."/>
            <person name="Jouanno E."/>
            <person name="Zahm M."/>
            <person name="Klopp C."/>
            <person name="Cabau C."/>
            <person name="Louis A."/>
            <person name="Berthelot C."/>
            <person name="Parey E."/>
            <person name="Roest Crollius H."/>
            <person name="Montfort J."/>
            <person name="Robinson-Rechavi M."/>
            <person name="Bouchez O."/>
            <person name="Lampietro C."/>
            <person name="Lopez Roques C."/>
            <person name="Donnadieu C."/>
            <person name="Postlethwait J."/>
            <person name="Bobe J."/>
            <person name="Dillon D."/>
            <person name="Chandos A."/>
            <person name="von Hippel F."/>
            <person name="Guiguen Y."/>
        </authorList>
    </citation>
    <scope>NUCLEOTIDE SEQUENCE</scope>
    <source>
        <strain evidence="1">YG-Jan2019</strain>
    </source>
</reference>
<evidence type="ECO:0000313" key="2">
    <source>
        <dbReference type="Proteomes" id="UP001157502"/>
    </source>
</evidence>
<proteinExistence type="predicted"/>
<evidence type="ECO:0000313" key="1">
    <source>
        <dbReference type="EMBL" id="KAJ7984930.1"/>
    </source>
</evidence>
<keyword evidence="2" id="KW-1185">Reference proteome</keyword>
<dbReference type="EMBL" id="CM055764">
    <property type="protein sequence ID" value="KAJ7984930.1"/>
    <property type="molecule type" value="Genomic_DNA"/>
</dbReference>